<gene>
    <name evidence="1" type="ordered locus">HBHAL_3173</name>
</gene>
<dbReference type="KEGG" id="hhd:HBHAL_3173"/>
<dbReference type="HOGENOM" id="CLU_3290525_0_0_9"/>
<keyword evidence="2" id="KW-1185">Reference proteome</keyword>
<protein>
    <submittedName>
        <fullName evidence="1">Uncharacterized protein</fullName>
    </submittedName>
</protein>
<evidence type="ECO:0000313" key="2">
    <source>
        <dbReference type="Proteomes" id="UP000007397"/>
    </source>
</evidence>
<dbReference type="Proteomes" id="UP000007397">
    <property type="component" value="Chromosome"/>
</dbReference>
<reference evidence="1 2" key="1">
    <citation type="journal article" date="2013" name="Environ. Microbiol.">
        <title>Chloride and organic osmolytes: a hybrid strategy to cope with elevated salinities by the moderately halophilic, chloride-dependent bacterium Halobacillus halophilus.</title>
        <authorList>
            <person name="Saum S.H."/>
            <person name="Pfeiffer F."/>
            <person name="Palm P."/>
            <person name="Rampp M."/>
            <person name="Schuster S.C."/>
            <person name="Muller V."/>
            <person name="Oesterhelt D."/>
        </authorList>
    </citation>
    <scope>NUCLEOTIDE SEQUENCE [LARGE SCALE GENOMIC DNA]</scope>
    <source>
        <strain evidence="2">ATCC 35676 / DSM 2266 / JCM 20832 / KCTC 3685 / LMG 17431 / NBRC 102448 / NCIMB 2269</strain>
    </source>
</reference>
<evidence type="ECO:0000313" key="1">
    <source>
        <dbReference type="EMBL" id="CCG45518.1"/>
    </source>
</evidence>
<sequence>MKLNYKKEDLVDPGFIMRILTRIAEREELLNILVGGVGLK</sequence>
<accession>I0JMZ8</accession>
<proteinExistence type="predicted"/>
<dbReference type="PATRIC" id="fig|866895.3.peg.2192"/>
<dbReference type="EMBL" id="HE717023">
    <property type="protein sequence ID" value="CCG45518.1"/>
    <property type="molecule type" value="Genomic_DNA"/>
</dbReference>
<organism evidence="1 2">
    <name type="scientific">Halobacillus halophilus (strain ATCC 35676 / DSM 2266 / JCM 20832 / KCTC 3685 / LMG 17431 / NBRC 102448 / NCIMB 2269)</name>
    <name type="common">Sporosarcina halophila</name>
    <dbReference type="NCBI Taxonomy" id="866895"/>
    <lineage>
        <taxon>Bacteria</taxon>
        <taxon>Bacillati</taxon>
        <taxon>Bacillota</taxon>
        <taxon>Bacilli</taxon>
        <taxon>Bacillales</taxon>
        <taxon>Bacillaceae</taxon>
        <taxon>Halobacillus</taxon>
    </lineage>
</organism>
<name>I0JMZ8_HALH3</name>
<dbReference type="AlphaFoldDB" id="I0JMZ8"/>